<evidence type="ECO:0000313" key="1">
    <source>
        <dbReference type="EMBL" id="ODS03595.1"/>
    </source>
</evidence>
<name>A0A1E3WCR9_9HYPH</name>
<gene>
    <name evidence="1" type="ORF">AUC71_08835</name>
</gene>
<accession>A0A1E3WCR9</accession>
<evidence type="ECO:0000313" key="2">
    <source>
        <dbReference type="Proteomes" id="UP000095042"/>
    </source>
</evidence>
<reference evidence="1 2" key="1">
    <citation type="journal article" date="2016" name="Environ. Microbiol.">
        <title>New Methyloceanibacter diversity from North Sea sediments includes methanotroph containing solely the soluble methane monooxygenase.</title>
        <authorList>
            <person name="Vekeman B."/>
            <person name="Kerckhof F.M."/>
            <person name="Cremers G."/>
            <person name="de Vos P."/>
            <person name="Vandamme P."/>
            <person name="Boon N."/>
            <person name="Op den Camp H.J."/>
            <person name="Heylen K."/>
        </authorList>
    </citation>
    <scope>NUCLEOTIDE SEQUENCE [LARGE SCALE GENOMIC DNA]</scope>
    <source>
        <strain evidence="1 2">R-67177</strain>
    </source>
</reference>
<keyword evidence="2" id="KW-1185">Reference proteome</keyword>
<dbReference type="Proteomes" id="UP000095042">
    <property type="component" value="Unassembled WGS sequence"/>
</dbReference>
<dbReference type="AlphaFoldDB" id="A0A1E3WCR9"/>
<sequence length="97" mass="9805">MLIMRLIVTAVFVVMSFIPYGMVHVSAQAAPIGCSCKGCGCKGGPGWRGPKGTCVAEAKLASVCGSPAGAPCIQEAATQVCFATPAVAAAEDRTETQ</sequence>
<dbReference type="EMBL" id="LPWD01000083">
    <property type="protein sequence ID" value="ODS03595.1"/>
    <property type="molecule type" value="Genomic_DNA"/>
</dbReference>
<proteinExistence type="predicted"/>
<comment type="caution">
    <text evidence="1">The sequence shown here is derived from an EMBL/GenBank/DDBJ whole genome shotgun (WGS) entry which is preliminary data.</text>
</comment>
<organism evidence="1 2">
    <name type="scientific">Methyloceanibacter marginalis</name>
    <dbReference type="NCBI Taxonomy" id="1774971"/>
    <lineage>
        <taxon>Bacteria</taxon>
        <taxon>Pseudomonadati</taxon>
        <taxon>Pseudomonadota</taxon>
        <taxon>Alphaproteobacteria</taxon>
        <taxon>Hyphomicrobiales</taxon>
        <taxon>Hyphomicrobiaceae</taxon>
        <taxon>Methyloceanibacter</taxon>
    </lineage>
</organism>
<protein>
    <submittedName>
        <fullName evidence="1">Uncharacterized protein</fullName>
    </submittedName>
</protein>